<organism evidence="9 10">
    <name type="scientific">Microbacterium hydrocarbonoxydans</name>
    <dbReference type="NCBI Taxonomy" id="273678"/>
    <lineage>
        <taxon>Bacteria</taxon>
        <taxon>Bacillati</taxon>
        <taxon>Actinomycetota</taxon>
        <taxon>Actinomycetes</taxon>
        <taxon>Micrococcales</taxon>
        <taxon>Microbacteriaceae</taxon>
        <taxon>Microbacterium</taxon>
    </lineage>
</organism>
<protein>
    <recommendedName>
        <fullName evidence="2">alpha-L-rhamnosidase</fullName>
        <ecNumber evidence="2">3.2.1.40</ecNumber>
    </recommendedName>
</protein>
<feature type="domain" description="Alpha-L-rhamnosidase C-terminal" evidence="8">
    <location>
        <begin position="822"/>
        <end position="891"/>
    </location>
</feature>
<evidence type="ECO:0000259" key="6">
    <source>
        <dbReference type="Pfam" id="PF08531"/>
    </source>
</evidence>
<dbReference type="SUPFAM" id="SSF48208">
    <property type="entry name" value="Six-hairpin glycosidases"/>
    <property type="match status" value="1"/>
</dbReference>
<sequence>MNDRRAPEGELRCRDLGVEHQIRPIAIPTATPRFSWIAGHAQTGFRIVVTDAAGRTAWDSGRVDSGETSLVAYGGEPLDNGADYEWRMMSWSGDDMREARSSFGTAPDLGAWDAPWIEPVQQPTEIERWSLFDWIRGAGPAAPAEERLRPVQLLRQRFDLISAPVRARLRMTARGVYSAWLGGERVGDEVLAPGFDSYQHRISVQTYDVTDQLAAGANVLAVALADGWWAGRVGLTGSSAQFGDRTCATWRLEMSYADGRTEVIRSGDDVRSSLGPWTHADLFIGERLDARSPSFGWQTPGFDDAGWSPVQDRGVDAAALVPFSGEPVRRVLTLPAVDVRETPDGWIVDFGQVIAGRVRLTLHGLPAGREVIVEHTETLDADGAWFVNIAGINKEQTDTYISAGDAEIEWEPEFTFHGFRYARIRGVDTLSAADAVAVVLCSDLDYTGRFRTSDARLNRLHENVVWSQRANFLSIPTDCPQRERAGWTGDLQVFAPAATNNADVAAFLARWLENLRADQLADGRITITSPRSPFDADAAASAQGIGAIVAAAGWSDAIAIVPWTLYERYGDVRVLEENYDALRAWIGYQTRTAADELRDEYADASAERRSRQALLYNTGEHFGDWLTPSTLEGRPLHEAIGIAPALTSELVAPMFQTHTLTLAARIAEVLGRADAGELRAHADRVRAAFAAEYIAPDGSLPVELQGMYALALGLDLVPTSLRHAAGERLAELVRARGNRLDTGFLSTPYLLDALWDTGHRDLARAVLLQREAPSWLYEVDRGATTVWEAWDAIAADGTVRAVSFNHYAFGCVDDWLYCRVAGIRPASPGWRTAVIEPDLDAGVRSVEAAVPTPYGELAVAWEREGGTASIRVEVPHGVSARLVLPEEVRDLPPGRSTHELRVARAGSHIDQTDAQHAKSALP</sequence>
<evidence type="ECO:0000259" key="7">
    <source>
        <dbReference type="Pfam" id="PF17389"/>
    </source>
</evidence>
<comment type="catalytic activity">
    <reaction evidence="1">
        <text>Hydrolysis of terminal non-reducing alpha-L-rhamnose residues in alpha-L-rhamnosides.</text>
        <dbReference type="EC" id="3.2.1.40"/>
    </reaction>
</comment>
<dbReference type="STRING" id="273678.RS84_02090"/>
<dbReference type="InterPro" id="IPR008928">
    <property type="entry name" value="6-hairpin_glycosidase_sf"/>
</dbReference>
<feature type="domain" description="Alpha-L-rhamnosidase concanavalin-like" evidence="5">
    <location>
        <begin position="343"/>
        <end position="433"/>
    </location>
</feature>
<reference evidence="9 10" key="1">
    <citation type="submission" date="2015-02" db="EMBL/GenBank/DDBJ databases">
        <title>Draft genome sequences of ten Microbacterium spp. with emphasis on heavy metal contaminated environments.</title>
        <authorList>
            <person name="Corretto E."/>
        </authorList>
    </citation>
    <scope>NUCLEOTIDE SEQUENCE [LARGE SCALE GENOMIC DNA]</scope>
    <source>
        <strain evidence="9 10">SA35</strain>
    </source>
</reference>
<evidence type="ECO:0000313" key="9">
    <source>
        <dbReference type="EMBL" id="KJL47300.1"/>
    </source>
</evidence>
<name>A0A0M2HQV8_9MICO</name>
<dbReference type="Gene3D" id="1.50.10.10">
    <property type="match status" value="1"/>
</dbReference>
<evidence type="ECO:0000256" key="3">
    <source>
        <dbReference type="ARBA" id="ARBA00022801"/>
    </source>
</evidence>
<dbReference type="EC" id="3.2.1.40" evidence="2"/>
<dbReference type="PIRSF" id="PIRSF010631">
    <property type="entry name" value="A-rhamnsds"/>
    <property type="match status" value="1"/>
</dbReference>
<dbReference type="Gene3D" id="2.60.420.10">
    <property type="entry name" value="Maltose phosphorylase, domain 3"/>
    <property type="match status" value="1"/>
</dbReference>
<evidence type="ECO:0000256" key="2">
    <source>
        <dbReference type="ARBA" id="ARBA00012652"/>
    </source>
</evidence>
<dbReference type="InterPro" id="IPR035396">
    <property type="entry name" value="Bac_rhamnosid6H"/>
</dbReference>
<comment type="caution">
    <text evidence="9">The sequence shown here is derived from an EMBL/GenBank/DDBJ whole genome shotgun (WGS) entry which is preliminary data.</text>
</comment>
<dbReference type="Pfam" id="PF08531">
    <property type="entry name" value="Bac_rhamnosid_N"/>
    <property type="match status" value="1"/>
</dbReference>
<evidence type="ECO:0000256" key="4">
    <source>
        <dbReference type="SAM" id="MobiDB-lite"/>
    </source>
</evidence>
<dbReference type="Pfam" id="PF17390">
    <property type="entry name" value="Bac_rhamnosid_C"/>
    <property type="match status" value="1"/>
</dbReference>
<dbReference type="Pfam" id="PF05592">
    <property type="entry name" value="Bac_rhamnosid"/>
    <property type="match status" value="1"/>
</dbReference>
<dbReference type="PANTHER" id="PTHR33307">
    <property type="entry name" value="ALPHA-RHAMNOSIDASE (EUROFUNG)"/>
    <property type="match status" value="1"/>
</dbReference>
<gene>
    <name evidence="9" type="ORF">RS84_02090</name>
</gene>
<dbReference type="EMBL" id="JYJB01000009">
    <property type="protein sequence ID" value="KJL47300.1"/>
    <property type="molecule type" value="Genomic_DNA"/>
</dbReference>
<dbReference type="Gene3D" id="2.60.40.10">
    <property type="entry name" value="Immunoglobulins"/>
    <property type="match status" value="1"/>
</dbReference>
<feature type="region of interest" description="Disordered" evidence="4">
    <location>
        <begin position="903"/>
        <end position="922"/>
    </location>
</feature>
<dbReference type="PANTHER" id="PTHR33307:SF6">
    <property type="entry name" value="ALPHA-RHAMNOSIDASE (EUROFUNG)-RELATED"/>
    <property type="match status" value="1"/>
</dbReference>
<dbReference type="OrthoDB" id="9761045at2"/>
<keyword evidence="3" id="KW-0378">Hydrolase</keyword>
<evidence type="ECO:0000259" key="8">
    <source>
        <dbReference type="Pfam" id="PF17390"/>
    </source>
</evidence>
<dbReference type="AlphaFoldDB" id="A0A0M2HQV8"/>
<dbReference type="GO" id="GO:0030596">
    <property type="term" value="F:alpha-L-rhamnosidase activity"/>
    <property type="evidence" value="ECO:0007669"/>
    <property type="project" value="UniProtKB-EC"/>
</dbReference>
<dbReference type="InterPro" id="IPR008902">
    <property type="entry name" value="Rhamnosid_concanavalin"/>
</dbReference>
<dbReference type="Pfam" id="PF17389">
    <property type="entry name" value="Bac_rhamnosid6H"/>
    <property type="match status" value="1"/>
</dbReference>
<dbReference type="InterPro" id="IPR016007">
    <property type="entry name" value="Alpha_rhamnosid"/>
</dbReference>
<dbReference type="Proteomes" id="UP000033900">
    <property type="component" value="Unassembled WGS sequence"/>
</dbReference>
<dbReference type="InterPro" id="IPR013783">
    <property type="entry name" value="Ig-like_fold"/>
</dbReference>
<evidence type="ECO:0000313" key="10">
    <source>
        <dbReference type="Proteomes" id="UP000033900"/>
    </source>
</evidence>
<proteinExistence type="predicted"/>
<evidence type="ECO:0000259" key="5">
    <source>
        <dbReference type="Pfam" id="PF05592"/>
    </source>
</evidence>
<evidence type="ECO:0000256" key="1">
    <source>
        <dbReference type="ARBA" id="ARBA00001445"/>
    </source>
</evidence>
<dbReference type="InterPro" id="IPR035398">
    <property type="entry name" value="Bac_rhamnosid_C"/>
</dbReference>
<dbReference type="RefSeq" id="WP_160298174.1">
    <property type="nucleotide sequence ID" value="NZ_JYJB01000009.1"/>
</dbReference>
<dbReference type="PATRIC" id="fig|273678.4.peg.2093"/>
<feature type="domain" description="Alpha-L-rhamnosidase six-hairpin glycosidase" evidence="7">
    <location>
        <begin position="447"/>
        <end position="819"/>
    </location>
</feature>
<keyword evidence="10" id="KW-1185">Reference proteome</keyword>
<dbReference type="InterPro" id="IPR012341">
    <property type="entry name" value="6hp_glycosidase-like_sf"/>
</dbReference>
<feature type="domain" description="Bacterial alpha-L-rhamnosidase N-terminal" evidence="6">
    <location>
        <begin position="164"/>
        <end position="331"/>
    </location>
</feature>
<accession>A0A0M2HQV8</accession>
<dbReference type="Gene3D" id="2.60.120.260">
    <property type="entry name" value="Galactose-binding domain-like"/>
    <property type="match status" value="2"/>
</dbReference>
<dbReference type="GO" id="GO:0005975">
    <property type="term" value="P:carbohydrate metabolic process"/>
    <property type="evidence" value="ECO:0007669"/>
    <property type="project" value="InterPro"/>
</dbReference>
<dbReference type="InterPro" id="IPR013737">
    <property type="entry name" value="Bac_rhamnosid_N"/>
</dbReference>
<dbReference type="Pfam" id="PF25788">
    <property type="entry name" value="Ig_Rha78A_N"/>
    <property type="match status" value="1"/>
</dbReference>